<comment type="function">
    <text evidence="5">Responsible for synthesis of pseudouridine from uracil-55 in the psi GC loop of transfer RNAs.</text>
</comment>
<sequence length="242" mass="27439">MNYPILTLENLNQIDFHEGAVILVDKPYERTSFFVVDKLRRAIQTRTHIKPKIGHAGTLDPLATGLLILCTGKMTKKISDFQDFEKTYSGTFTLGATTPSFDRETPINQEFNIDLIDQSLIESIRLSFLGPQELIPPTHSAVKVDGRRAYKLARKGEQMELKPRNIIIHSIDINADLFPIIQFKVQCSKGTYIRSIAHEFGKRLGSGAYLSSLSRDQIGPYSLSKAWHFDGLKELLYQTEHE</sequence>
<dbReference type="InterPro" id="IPR014780">
    <property type="entry name" value="tRNA_psdUridine_synth_TruB"/>
</dbReference>
<dbReference type="Pfam" id="PF01509">
    <property type="entry name" value="TruB_N"/>
    <property type="match status" value="1"/>
</dbReference>
<dbReference type="PANTHER" id="PTHR13767:SF2">
    <property type="entry name" value="PSEUDOURIDYLATE SYNTHASE TRUB1"/>
    <property type="match status" value="1"/>
</dbReference>
<evidence type="ECO:0000313" key="8">
    <source>
        <dbReference type="Proteomes" id="UP000808349"/>
    </source>
</evidence>
<dbReference type="EMBL" id="JADKFW010000021">
    <property type="protein sequence ID" value="MBK9719584.1"/>
    <property type="molecule type" value="Genomic_DNA"/>
</dbReference>
<evidence type="ECO:0000256" key="5">
    <source>
        <dbReference type="HAMAP-Rule" id="MF_01080"/>
    </source>
</evidence>
<evidence type="ECO:0000256" key="1">
    <source>
        <dbReference type="ARBA" id="ARBA00000385"/>
    </source>
</evidence>
<dbReference type="PANTHER" id="PTHR13767">
    <property type="entry name" value="TRNA-PSEUDOURIDINE SYNTHASE"/>
    <property type="match status" value="1"/>
</dbReference>
<comment type="catalytic activity">
    <reaction evidence="1 5">
        <text>uridine(55) in tRNA = pseudouridine(55) in tRNA</text>
        <dbReference type="Rhea" id="RHEA:42532"/>
        <dbReference type="Rhea" id="RHEA-COMP:10101"/>
        <dbReference type="Rhea" id="RHEA-COMP:10102"/>
        <dbReference type="ChEBI" id="CHEBI:65314"/>
        <dbReference type="ChEBI" id="CHEBI:65315"/>
        <dbReference type="EC" id="5.4.99.25"/>
    </reaction>
</comment>
<dbReference type="Gene3D" id="3.30.2350.10">
    <property type="entry name" value="Pseudouridine synthase"/>
    <property type="match status" value="1"/>
</dbReference>
<dbReference type="EC" id="5.4.99.25" evidence="5"/>
<feature type="domain" description="Pseudouridine synthase II N-terminal" evidence="6">
    <location>
        <begin position="50"/>
        <end position="193"/>
    </location>
</feature>
<proteinExistence type="inferred from homology"/>
<dbReference type="InterPro" id="IPR020103">
    <property type="entry name" value="PsdUridine_synth_cat_dom_sf"/>
</dbReference>
<gene>
    <name evidence="5 7" type="primary">truB</name>
    <name evidence="7" type="ORF">IPO85_19115</name>
</gene>
<evidence type="ECO:0000256" key="3">
    <source>
        <dbReference type="ARBA" id="ARBA00022694"/>
    </source>
</evidence>
<dbReference type="GO" id="GO:0031119">
    <property type="term" value="P:tRNA pseudouridine synthesis"/>
    <property type="evidence" value="ECO:0007669"/>
    <property type="project" value="UniProtKB-UniRule"/>
</dbReference>
<name>A0A9D7SEA8_9BACT</name>
<organism evidence="7 8">
    <name type="scientific">Candidatus Defluviibacterium haderslevense</name>
    <dbReference type="NCBI Taxonomy" id="2981993"/>
    <lineage>
        <taxon>Bacteria</taxon>
        <taxon>Pseudomonadati</taxon>
        <taxon>Bacteroidota</taxon>
        <taxon>Saprospiria</taxon>
        <taxon>Saprospirales</taxon>
        <taxon>Saprospiraceae</taxon>
        <taxon>Candidatus Defluviibacterium</taxon>
    </lineage>
</organism>
<keyword evidence="4 5" id="KW-0413">Isomerase</keyword>
<comment type="similarity">
    <text evidence="2 5">Belongs to the pseudouridine synthase TruB family. Type 1 subfamily.</text>
</comment>
<dbReference type="InterPro" id="IPR002501">
    <property type="entry name" value="PsdUridine_synth_N"/>
</dbReference>
<feature type="active site" description="Nucleophile" evidence="5">
    <location>
        <position position="60"/>
    </location>
</feature>
<protein>
    <recommendedName>
        <fullName evidence="5">tRNA pseudouridine synthase B</fullName>
        <ecNumber evidence="5">5.4.99.25</ecNumber>
    </recommendedName>
    <alternativeName>
        <fullName evidence="5">tRNA pseudouridine(55) synthase</fullName>
        <shortName evidence="5">Psi55 synthase</shortName>
    </alternativeName>
    <alternativeName>
        <fullName evidence="5">tRNA pseudouridylate synthase</fullName>
    </alternativeName>
    <alternativeName>
        <fullName evidence="5">tRNA-uridine isomerase</fullName>
    </alternativeName>
</protein>
<dbReference type="NCBIfam" id="TIGR00431">
    <property type="entry name" value="TruB"/>
    <property type="match status" value="1"/>
</dbReference>
<comment type="caution">
    <text evidence="7">The sequence shown here is derived from an EMBL/GenBank/DDBJ whole genome shotgun (WGS) entry which is preliminary data.</text>
</comment>
<dbReference type="GO" id="GO:0003723">
    <property type="term" value="F:RNA binding"/>
    <property type="evidence" value="ECO:0007669"/>
    <property type="project" value="InterPro"/>
</dbReference>
<dbReference type="AlphaFoldDB" id="A0A9D7SEA8"/>
<accession>A0A9D7SEA8</accession>
<evidence type="ECO:0000259" key="6">
    <source>
        <dbReference type="Pfam" id="PF01509"/>
    </source>
</evidence>
<dbReference type="GO" id="GO:1990481">
    <property type="term" value="P:mRNA pseudouridine synthesis"/>
    <property type="evidence" value="ECO:0007669"/>
    <property type="project" value="TreeGrafter"/>
</dbReference>
<dbReference type="Proteomes" id="UP000808349">
    <property type="component" value="Unassembled WGS sequence"/>
</dbReference>
<dbReference type="SUPFAM" id="SSF55120">
    <property type="entry name" value="Pseudouridine synthase"/>
    <property type="match status" value="1"/>
</dbReference>
<reference evidence="7 8" key="1">
    <citation type="submission" date="2020-10" db="EMBL/GenBank/DDBJ databases">
        <title>Connecting structure to function with the recovery of over 1000 high-quality activated sludge metagenome-assembled genomes encoding full-length rRNA genes using long-read sequencing.</title>
        <authorList>
            <person name="Singleton C.M."/>
            <person name="Petriglieri F."/>
            <person name="Kristensen J.M."/>
            <person name="Kirkegaard R.H."/>
            <person name="Michaelsen T.Y."/>
            <person name="Andersen M.H."/>
            <person name="Karst S.M."/>
            <person name="Dueholm M.S."/>
            <person name="Nielsen P.H."/>
            <person name="Albertsen M."/>
        </authorList>
    </citation>
    <scope>NUCLEOTIDE SEQUENCE [LARGE SCALE GENOMIC DNA]</scope>
    <source>
        <strain evidence="7">Ribe_18-Q3-R11-54_BAT3C.373</strain>
    </source>
</reference>
<evidence type="ECO:0000256" key="2">
    <source>
        <dbReference type="ARBA" id="ARBA00005642"/>
    </source>
</evidence>
<dbReference type="HAMAP" id="MF_01080">
    <property type="entry name" value="TruB_bact"/>
    <property type="match status" value="1"/>
</dbReference>
<dbReference type="GO" id="GO:0160148">
    <property type="term" value="F:tRNA pseudouridine(55) synthase activity"/>
    <property type="evidence" value="ECO:0007669"/>
    <property type="project" value="UniProtKB-EC"/>
</dbReference>
<evidence type="ECO:0000313" key="7">
    <source>
        <dbReference type="EMBL" id="MBK9719584.1"/>
    </source>
</evidence>
<evidence type="ECO:0000256" key="4">
    <source>
        <dbReference type="ARBA" id="ARBA00023235"/>
    </source>
</evidence>
<keyword evidence="3 5" id="KW-0819">tRNA processing</keyword>